<dbReference type="PANTHER" id="PTHR32552">
    <property type="entry name" value="FERRICHROME IRON RECEPTOR-RELATED"/>
    <property type="match status" value="1"/>
</dbReference>
<proteinExistence type="inferred from homology"/>
<dbReference type="RefSeq" id="WP_069709616.1">
    <property type="nucleotide sequence ID" value="NZ_CP017077.1"/>
</dbReference>
<keyword evidence="6" id="KW-0408">Iron</keyword>
<keyword evidence="5 11" id="KW-0812">Transmembrane</keyword>
<organism evidence="16 17">
    <name type="scientific">Novosphingobium resinovorum</name>
    <dbReference type="NCBI Taxonomy" id="158500"/>
    <lineage>
        <taxon>Bacteria</taxon>
        <taxon>Pseudomonadati</taxon>
        <taxon>Pseudomonadota</taxon>
        <taxon>Alphaproteobacteria</taxon>
        <taxon>Sphingomonadales</taxon>
        <taxon>Sphingomonadaceae</taxon>
        <taxon>Novosphingobium</taxon>
    </lineage>
</organism>
<feature type="chain" id="PRO_5009104892" description="TonB-dependent receptor" evidence="13">
    <location>
        <begin position="26"/>
        <end position="721"/>
    </location>
</feature>
<evidence type="ECO:0008006" key="18">
    <source>
        <dbReference type="Google" id="ProtNLM"/>
    </source>
</evidence>
<dbReference type="InterPro" id="IPR039426">
    <property type="entry name" value="TonB-dep_rcpt-like"/>
</dbReference>
<dbReference type="InterPro" id="IPR000531">
    <property type="entry name" value="Beta-barrel_TonB"/>
</dbReference>
<evidence type="ECO:0000256" key="12">
    <source>
        <dbReference type="RuleBase" id="RU003357"/>
    </source>
</evidence>
<evidence type="ECO:0000256" key="8">
    <source>
        <dbReference type="ARBA" id="ARBA00023077"/>
    </source>
</evidence>
<feature type="domain" description="TonB-dependent receptor-like beta-barrel" evidence="14">
    <location>
        <begin position="275"/>
        <end position="685"/>
    </location>
</feature>
<feature type="signal peptide" evidence="13">
    <location>
        <begin position="1"/>
        <end position="25"/>
    </location>
</feature>
<evidence type="ECO:0000256" key="7">
    <source>
        <dbReference type="ARBA" id="ARBA00023065"/>
    </source>
</evidence>
<dbReference type="GO" id="GO:0006826">
    <property type="term" value="P:iron ion transport"/>
    <property type="evidence" value="ECO:0007669"/>
    <property type="project" value="UniProtKB-KW"/>
</dbReference>
<comment type="subcellular location">
    <subcellularLocation>
        <location evidence="1 11">Cell outer membrane</location>
        <topology evidence="1 11">Multi-pass membrane protein</topology>
    </subcellularLocation>
</comment>
<evidence type="ECO:0000259" key="15">
    <source>
        <dbReference type="Pfam" id="PF07715"/>
    </source>
</evidence>
<dbReference type="Proteomes" id="UP000094626">
    <property type="component" value="Plasmid pSA2"/>
</dbReference>
<dbReference type="KEGG" id="nre:BES08_25095"/>
<feature type="domain" description="TonB-dependent receptor plug" evidence="15">
    <location>
        <begin position="53"/>
        <end position="158"/>
    </location>
</feature>
<dbReference type="PANTHER" id="PTHR32552:SF81">
    <property type="entry name" value="TONB-DEPENDENT OUTER MEMBRANE RECEPTOR"/>
    <property type="match status" value="1"/>
</dbReference>
<evidence type="ECO:0000256" key="3">
    <source>
        <dbReference type="ARBA" id="ARBA00022452"/>
    </source>
</evidence>
<keyword evidence="10 11" id="KW-0998">Cell outer membrane</keyword>
<keyword evidence="17" id="KW-1185">Reference proteome</keyword>
<evidence type="ECO:0000256" key="11">
    <source>
        <dbReference type="PROSITE-ProRule" id="PRU01360"/>
    </source>
</evidence>
<evidence type="ECO:0000256" key="10">
    <source>
        <dbReference type="ARBA" id="ARBA00023237"/>
    </source>
</evidence>
<sequence>MFSRSAFTSSMLAIAVAALPHVAAAQDAQAPAAENEGLGEIVVTATKRSEDSQKTATALQVFTPDQLKKNGIADVSGLTTVSPSLNIGASSGAAFLSIRGVASRDFTEIGDSAIAVSIDDQYLQRPTGINASFYDLERIEVLRGPQGTLYGRNATGGAVNIITKKPTDQLEGYVSVEGGNYDTINADAAVNIPIAQGVAMRASAVSRYNDGFRNNGDAGRGDSTNVKGGRVQFLLTPTDRLKVLLSGDYMHLGGSGAVYDGVKLTTVNGVVTTTPKDKAGAATHFDLSTRGKMDTTNIRALGRVDYDLDFATVSSITGYMKQDLFSRWDNDGQADKYYIYTRDEVSEDFSQELRIASNNKSGFIWQAGLYYFNEDLTLANFFDNDVSGSPVNLREYHYDVTTRSKAAFGQVSYDLLDNLRVSGGIRYTEDMKSRKGYSWVGSLTQDTSDGVAERTYGTDDTRAKWTKVTWHGGIDYTLSPENMIYAKVDSGYKSGGFNNFGLGNYDPETLIAYELGSKNRFFDDKLQVNLSAFWYDYKDQQVSQVIGADTIVVNAGKSRIKGIEAETVAALFAGSRIDFSVTYLDAKYRDFCTNKTTAGVCTVDYQGNYLVQSPKWSINAGIQQSFAALGGEFTARAQTQYRSEQWMSYYNRSTERQGSYTRTDLSLEYVPDDTNLSVQAYVRNLENSVVLTEAAQSGLYGAIRSQYAPPRTYGVRATFRW</sequence>
<dbReference type="Pfam" id="PF00593">
    <property type="entry name" value="TonB_dep_Rec_b-barrel"/>
    <property type="match status" value="1"/>
</dbReference>
<gene>
    <name evidence="16" type="ORF">BES08_25095</name>
</gene>
<accession>A0A1D8ADK0</accession>
<dbReference type="EMBL" id="CP017077">
    <property type="protein sequence ID" value="AOR80203.1"/>
    <property type="molecule type" value="Genomic_DNA"/>
</dbReference>
<keyword evidence="4" id="KW-0410">Iron transport</keyword>
<keyword evidence="2 11" id="KW-0813">Transport</keyword>
<reference evidence="17" key="1">
    <citation type="journal article" date="2017" name="J. Biotechnol.">
        <title>Complete genome sequence of Novosphingobium resinovorum SA1, a versatile xenobiotic-degrading bacterium capable of utilizing sulfanilic acid.</title>
        <authorList>
            <person name="Hegedus B."/>
            <person name="Kos P.B."/>
            <person name="Balint B."/>
            <person name="Maroti G."/>
            <person name="Gan H.M."/>
            <person name="Perei K."/>
            <person name="Rakhely G."/>
        </authorList>
    </citation>
    <scope>NUCLEOTIDE SEQUENCE [LARGE SCALE GENOMIC DNA]</scope>
    <source>
        <strain evidence="17">SA1</strain>
    </source>
</reference>
<evidence type="ECO:0000256" key="6">
    <source>
        <dbReference type="ARBA" id="ARBA00023004"/>
    </source>
</evidence>
<protein>
    <recommendedName>
        <fullName evidence="18">TonB-dependent receptor</fullName>
    </recommendedName>
</protein>
<evidence type="ECO:0000256" key="9">
    <source>
        <dbReference type="ARBA" id="ARBA00023136"/>
    </source>
</evidence>
<evidence type="ECO:0000256" key="13">
    <source>
        <dbReference type="SAM" id="SignalP"/>
    </source>
</evidence>
<keyword evidence="7" id="KW-0406">Ion transport</keyword>
<evidence type="ECO:0000259" key="14">
    <source>
        <dbReference type="Pfam" id="PF00593"/>
    </source>
</evidence>
<keyword evidence="9 11" id="KW-0472">Membrane</keyword>
<dbReference type="Gene3D" id="2.40.170.20">
    <property type="entry name" value="TonB-dependent receptor, beta-barrel domain"/>
    <property type="match status" value="1"/>
</dbReference>
<evidence type="ECO:0000256" key="1">
    <source>
        <dbReference type="ARBA" id="ARBA00004571"/>
    </source>
</evidence>
<dbReference type="PROSITE" id="PS52016">
    <property type="entry name" value="TONB_DEPENDENT_REC_3"/>
    <property type="match status" value="1"/>
</dbReference>
<keyword evidence="8 12" id="KW-0798">TonB box</keyword>
<keyword evidence="13" id="KW-0732">Signal</keyword>
<dbReference type="InterPro" id="IPR012910">
    <property type="entry name" value="Plug_dom"/>
</dbReference>
<keyword evidence="16" id="KW-0614">Plasmid</keyword>
<evidence type="ECO:0000256" key="2">
    <source>
        <dbReference type="ARBA" id="ARBA00022448"/>
    </source>
</evidence>
<dbReference type="AlphaFoldDB" id="A0A1D8ADK0"/>
<keyword evidence="3 11" id="KW-1134">Transmembrane beta strand</keyword>
<evidence type="ECO:0000256" key="4">
    <source>
        <dbReference type="ARBA" id="ARBA00022496"/>
    </source>
</evidence>
<dbReference type="InterPro" id="IPR036942">
    <property type="entry name" value="Beta-barrel_TonB_sf"/>
</dbReference>
<evidence type="ECO:0000256" key="5">
    <source>
        <dbReference type="ARBA" id="ARBA00022692"/>
    </source>
</evidence>
<evidence type="ECO:0000313" key="16">
    <source>
        <dbReference type="EMBL" id="AOR80203.1"/>
    </source>
</evidence>
<dbReference type="SUPFAM" id="SSF56935">
    <property type="entry name" value="Porins"/>
    <property type="match status" value="1"/>
</dbReference>
<geneLocation type="plasmid" evidence="16 17">
    <name>pSA2</name>
</geneLocation>
<dbReference type="Pfam" id="PF07715">
    <property type="entry name" value="Plug"/>
    <property type="match status" value="1"/>
</dbReference>
<evidence type="ECO:0000313" key="17">
    <source>
        <dbReference type="Proteomes" id="UP000094626"/>
    </source>
</evidence>
<dbReference type="OrthoDB" id="7614057at2"/>
<name>A0A1D8ADK0_9SPHN</name>
<comment type="similarity">
    <text evidence="11 12">Belongs to the TonB-dependent receptor family.</text>
</comment>
<dbReference type="GO" id="GO:0009279">
    <property type="term" value="C:cell outer membrane"/>
    <property type="evidence" value="ECO:0007669"/>
    <property type="project" value="UniProtKB-SubCell"/>
</dbReference>